<evidence type="ECO:0000256" key="17">
    <source>
        <dbReference type="PROSITE-ProRule" id="PRU00076"/>
    </source>
</evidence>
<feature type="transmembrane region" description="Helical" evidence="18">
    <location>
        <begin position="7"/>
        <end position="24"/>
    </location>
</feature>
<dbReference type="Pfam" id="PF13947">
    <property type="entry name" value="GUB_WAK_bind"/>
    <property type="match status" value="1"/>
</dbReference>
<keyword evidence="12 18" id="KW-0472">Membrane</keyword>
<name>A0A438D5W2_VITVI</name>
<dbReference type="SMART" id="SM00179">
    <property type="entry name" value="EGF_CA"/>
    <property type="match status" value="1"/>
</dbReference>
<keyword evidence="4" id="KW-0808">Transferase</keyword>
<dbReference type="InterPro" id="IPR011009">
    <property type="entry name" value="Kinase-like_dom_sf"/>
</dbReference>
<evidence type="ECO:0000259" key="20">
    <source>
        <dbReference type="PROSITE" id="PS50026"/>
    </source>
</evidence>
<keyword evidence="2" id="KW-0723">Serine/threonine-protein kinase</keyword>
<comment type="caution">
    <text evidence="21">The sequence shown here is derived from an EMBL/GenBank/DDBJ whole genome shotgun (WGS) entry which is preliminary data.</text>
</comment>
<evidence type="ECO:0000256" key="5">
    <source>
        <dbReference type="ARBA" id="ARBA00022692"/>
    </source>
</evidence>
<evidence type="ECO:0000256" key="10">
    <source>
        <dbReference type="ARBA" id="ARBA00022840"/>
    </source>
</evidence>
<dbReference type="FunFam" id="3.30.200.20:FF:000043">
    <property type="entry name" value="Wall-associated receptor kinase 2"/>
    <property type="match status" value="1"/>
</dbReference>
<keyword evidence="5 18" id="KW-0812">Transmembrane</keyword>
<dbReference type="PROSITE" id="PS50011">
    <property type="entry name" value="PROTEIN_KINASE_DOM"/>
    <property type="match status" value="1"/>
</dbReference>
<dbReference type="PROSITE" id="PS00108">
    <property type="entry name" value="PROTEIN_KINASE_ST"/>
    <property type="match status" value="1"/>
</dbReference>
<dbReference type="CDD" id="cd00054">
    <property type="entry name" value="EGF_CA"/>
    <property type="match status" value="1"/>
</dbReference>
<dbReference type="Pfam" id="PF07645">
    <property type="entry name" value="EGF_CA"/>
    <property type="match status" value="1"/>
</dbReference>
<keyword evidence="13" id="KW-1015">Disulfide bond</keyword>
<keyword evidence="6" id="KW-0732">Signal</keyword>
<dbReference type="GO" id="GO:0030247">
    <property type="term" value="F:polysaccharide binding"/>
    <property type="evidence" value="ECO:0007669"/>
    <property type="project" value="InterPro"/>
</dbReference>
<dbReference type="PROSITE" id="PS01187">
    <property type="entry name" value="EGF_CA"/>
    <property type="match status" value="1"/>
</dbReference>
<dbReference type="Proteomes" id="UP000288805">
    <property type="component" value="Unassembled WGS sequence"/>
</dbReference>
<evidence type="ECO:0000256" key="2">
    <source>
        <dbReference type="ARBA" id="ARBA00022527"/>
    </source>
</evidence>
<dbReference type="InterPro" id="IPR000742">
    <property type="entry name" value="EGF"/>
</dbReference>
<proteinExistence type="predicted"/>
<dbReference type="GO" id="GO:0007166">
    <property type="term" value="P:cell surface receptor signaling pathway"/>
    <property type="evidence" value="ECO:0007669"/>
    <property type="project" value="InterPro"/>
</dbReference>
<evidence type="ECO:0000256" key="12">
    <source>
        <dbReference type="ARBA" id="ARBA00023136"/>
    </source>
</evidence>
<dbReference type="InterPro" id="IPR000152">
    <property type="entry name" value="EGF-type_Asp/Asn_hydroxyl_site"/>
</dbReference>
<comment type="catalytic activity">
    <reaction evidence="15">
        <text>L-seryl-[protein] + ATP = O-phospho-L-seryl-[protein] + ADP + H(+)</text>
        <dbReference type="Rhea" id="RHEA:17989"/>
        <dbReference type="Rhea" id="RHEA-COMP:9863"/>
        <dbReference type="Rhea" id="RHEA-COMP:11604"/>
        <dbReference type="ChEBI" id="CHEBI:15378"/>
        <dbReference type="ChEBI" id="CHEBI:29999"/>
        <dbReference type="ChEBI" id="CHEBI:30616"/>
        <dbReference type="ChEBI" id="CHEBI:83421"/>
        <dbReference type="ChEBI" id="CHEBI:456216"/>
    </reaction>
</comment>
<evidence type="ECO:0000256" key="14">
    <source>
        <dbReference type="ARBA" id="ARBA00023180"/>
    </source>
</evidence>
<evidence type="ECO:0000256" key="18">
    <source>
        <dbReference type="SAM" id="Phobius"/>
    </source>
</evidence>
<evidence type="ECO:0000256" key="1">
    <source>
        <dbReference type="ARBA" id="ARBA00004479"/>
    </source>
</evidence>
<evidence type="ECO:0000313" key="22">
    <source>
        <dbReference type="Proteomes" id="UP000288805"/>
    </source>
</evidence>
<keyword evidence="10" id="KW-0067">ATP-binding</keyword>
<dbReference type="InterPro" id="IPR025287">
    <property type="entry name" value="WAK_GUB"/>
</dbReference>
<keyword evidence="3 17" id="KW-0245">EGF-like domain</keyword>
<gene>
    <name evidence="21" type="primary">WAK2_2</name>
    <name evidence="21" type="ORF">CK203_106533</name>
</gene>
<comment type="caution">
    <text evidence="17">Lacks conserved residue(s) required for the propagation of feature annotation.</text>
</comment>
<dbReference type="InterPro" id="IPR049883">
    <property type="entry name" value="NOTCH1_EGF-like"/>
</dbReference>
<dbReference type="Gene3D" id="1.10.510.10">
    <property type="entry name" value="Transferase(Phosphotransferase) domain 1"/>
    <property type="match status" value="1"/>
</dbReference>
<dbReference type="GO" id="GO:0004674">
    <property type="term" value="F:protein serine/threonine kinase activity"/>
    <property type="evidence" value="ECO:0007669"/>
    <property type="project" value="UniProtKB-KW"/>
</dbReference>
<dbReference type="AlphaFoldDB" id="A0A438D5W2"/>
<dbReference type="SUPFAM" id="SSF57184">
    <property type="entry name" value="Growth factor receptor domain"/>
    <property type="match status" value="1"/>
</dbReference>
<keyword evidence="8" id="KW-0547">Nucleotide-binding</keyword>
<dbReference type="Gene3D" id="2.10.25.10">
    <property type="entry name" value="Laminin"/>
    <property type="match status" value="2"/>
</dbReference>
<organism evidence="21 22">
    <name type="scientific">Vitis vinifera</name>
    <name type="common">Grape</name>
    <dbReference type="NCBI Taxonomy" id="29760"/>
    <lineage>
        <taxon>Eukaryota</taxon>
        <taxon>Viridiplantae</taxon>
        <taxon>Streptophyta</taxon>
        <taxon>Embryophyta</taxon>
        <taxon>Tracheophyta</taxon>
        <taxon>Spermatophyta</taxon>
        <taxon>Magnoliopsida</taxon>
        <taxon>eudicotyledons</taxon>
        <taxon>Gunneridae</taxon>
        <taxon>Pentapetalae</taxon>
        <taxon>rosids</taxon>
        <taxon>Vitales</taxon>
        <taxon>Vitaceae</taxon>
        <taxon>Viteae</taxon>
        <taxon>Vitis</taxon>
    </lineage>
</organism>
<evidence type="ECO:0000256" key="7">
    <source>
        <dbReference type="ARBA" id="ARBA00022737"/>
    </source>
</evidence>
<dbReference type="SUPFAM" id="SSF57196">
    <property type="entry name" value="EGF/Laminin"/>
    <property type="match status" value="1"/>
</dbReference>
<keyword evidence="14" id="KW-0325">Glycoprotein</keyword>
<dbReference type="InterPro" id="IPR045274">
    <property type="entry name" value="WAK-like"/>
</dbReference>
<evidence type="ECO:0000256" key="3">
    <source>
        <dbReference type="ARBA" id="ARBA00022536"/>
    </source>
</evidence>
<protein>
    <submittedName>
        <fullName evidence="21">Wall-associated receptor kinase 2</fullName>
    </submittedName>
</protein>
<feature type="transmembrane region" description="Helical" evidence="18">
    <location>
        <begin position="357"/>
        <end position="380"/>
    </location>
</feature>
<dbReference type="GO" id="GO:0005509">
    <property type="term" value="F:calcium ion binding"/>
    <property type="evidence" value="ECO:0007669"/>
    <property type="project" value="InterPro"/>
</dbReference>
<dbReference type="CDD" id="cd14066">
    <property type="entry name" value="STKc_IRAK"/>
    <property type="match status" value="1"/>
</dbReference>
<dbReference type="Gene3D" id="3.30.200.20">
    <property type="entry name" value="Phosphorylase Kinase, domain 1"/>
    <property type="match status" value="1"/>
</dbReference>
<keyword evidence="11 18" id="KW-1133">Transmembrane helix</keyword>
<evidence type="ECO:0000256" key="4">
    <source>
        <dbReference type="ARBA" id="ARBA00022679"/>
    </source>
</evidence>
<feature type="domain" description="Protein kinase" evidence="19">
    <location>
        <begin position="436"/>
        <end position="708"/>
    </location>
</feature>
<dbReference type="FunFam" id="1.10.510.10:FF:000084">
    <property type="entry name" value="Wall-associated receptor kinase 2"/>
    <property type="match status" value="1"/>
</dbReference>
<sequence length="748" mass="83502">MAVQVKLVHLVSIIINIISLLFLLKETAASMAKPGCPKTCGNIAIVYPFGIGKGCYLDKRFEITCNNSFNPILHLNQMRDAEVLDMSLEHLRIRVQTRPFCYTNYTSEGERYAQFTSAPMEPFSFSHTENKFIGIGCDIFAYIGNSNSTNSTIKNYISGCVSVCNGEGWSWSDTNYSCSGIGCCQTTFPSDLSNIVLRVGNMSVWHEASNWTSNHCSILLIAEKNFSEFHQFEISFSNQKKYFYPAVINWEIGNKCCLEAEKGGDYTCGSNSGCVNSEKGSGYRCRCNPGYSGNPYLPDGCIDVDECMESNNTLCQKGAVCTNTNGSYYCDCPPGYYRDDDKPEYECVRNKGKLNPALLVSSGIVVTLVLLILLAIGFWLNQKLEKRKKSKLKQMSFKKNGGLLLQQQISSSSIGSSVEKTKLYTIEELEKATDNFNAGRVLGKGGRGKVYKGMLLDGSIVAIKKSILVDERQVVEFINEVFILSQINHRHIVKLLGCCLESEVPLLVYEYVSNDTLSHHLHNEDHASTLSWEERLRIADEIAEALAYLHSYASTAILHRDIKSMNILLDENFRAVVSDFGLSRSIAHEKTHLSTVVQGTFGYLDPEYFRSGQFTDKSDLYGFGMILAELLTGDKVICSSRSEESLAIHFRLSMKQNCLFEILDKVIVNEGQKKEILAVAKIAKRCLKLSGKKRPAMKEIAADLHELRRTMKQPSLQQTCQDNCPVSGRYFFSSASTSAVTEKYALQG</sequence>
<comment type="catalytic activity">
    <reaction evidence="16">
        <text>L-threonyl-[protein] + ATP = O-phospho-L-threonyl-[protein] + ADP + H(+)</text>
        <dbReference type="Rhea" id="RHEA:46608"/>
        <dbReference type="Rhea" id="RHEA-COMP:11060"/>
        <dbReference type="Rhea" id="RHEA-COMP:11605"/>
        <dbReference type="ChEBI" id="CHEBI:15378"/>
        <dbReference type="ChEBI" id="CHEBI:30013"/>
        <dbReference type="ChEBI" id="CHEBI:30616"/>
        <dbReference type="ChEBI" id="CHEBI:61977"/>
        <dbReference type="ChEBI" id="CHEBI:456216"/>
    </reaction>
</comment>
<evidence type="ECO:0000256" key="13">
    <source>
        <dbReference type="ARBA" id="ARBA00023157"/>
    </source>
</evidence>
<dbReference type="PANTHER" id="PTHR27005:SF353">
    <property type="entry name" value="WALL-ASSOCIATED RECEPTOR KINASE-LIKE 22"/>
    <property type="match status" value="1"/>
</dbReference>
<evidence type="ECO:0000256" key="9">
    <source>
        <dbReference type="ARBA" id="ARBA00022777"/>
    </source>
</evidence>
<dbReference type="SUPFAM" id="SSF56112">
    <property type="entry name" value="Protein kinase-like (PK-like)"/>
    <property type="match status" value="1"/>
</dbReference>
<evidence type="ECO:0000259" key="19">
    <source>
        <dbReference type="PROSITE" id="PS50011"/>
    </source>
</evidence>
<evidence type="ECO:0000256" key="16">
    <source>
        <dbReference type="ARBA" id="ARBA00047951"/>
    </source>
</evidence>
<dbReference type="GO" id="GO:0016020">
    <property type="term" value="C:membrane"/>
    <property type="evidence" value="ECO:0007669"/>
    <property type="project" value="UniProtKB-SubCell"/>
</dbReference>
<keyword evidence="7" id="KW-0677">Repeat</keyword>
<evidence type="ECO:0000256" key="15">
    <source>
        <dbReference type="ARBA" id="ARBA00047558"/>
    </source>
</evidence>
<reference evidence="21 22" key="1">
    <citation type="journal article" date="2018" name="PLoS Genet.">
        <title>Population sequencing reveals clonal diversity and ancestral inbreeding in the grapevine cultivar Chardonnay.</title>
        <authorList>
            <person name="Roach M.J."/>
            <person name="Johnson D.L."/>
            <person name="Bohlmann J."/>
            <person name="van Vuuren H.J."/>
            <person name="Jones S.J."/>
            <person name="Pretorius I.S."/>
            <person name="Schmidt S.A."/>
            <person name="Borneman A.R."/>
        </authorList>
    </citation>
    <scope>NUCLEOTIDE SEQUENCE [LARGE SCALE GENOMIC DNA]</scope>
    <source>
        <strain evidence="22">cv. Chardonnay</strain>
        <tissue evidence="21">Leaf</tissue>
    </source>
</reference>
<dbReference type="InterPro" id="IPR018097">
    <property type="entry name" value="EGF_Ca-bd_CS"/>
</dbReference>
<comment type="subcellular location">
    <subcellularLocation>
        <location evidence="1">Membrane</location>
        <topology evidence="1">Single-pass type I membrane protein</topology>
    </subcellularLocation>
</comment>
<dbReference type="EMBL" id="QGNW01001786">
    <property type="protein sequence ID" value="RVW30816.1"/>
    <property type="molecule type" value="Genomic_DNA"/>
</dbReference>
<dbReference type="PROSITE" id="PS50026">
    <property type="entry name" value="EGF_3"/>
    <property type="match status" value="1"/>
</dbReference>
<dbReference type="InterPro" id="IPR001881">
    <property type="entry name" value="EGF-like_Ca-bd_dom"/>
</dbReference>
<dbReference type="InterPro" id="IPR008271">
    <property type="entry name" value="Ser/Thr_kinase_AS"/>
</dbReference>
<evidence type="ECO:0000256" key="8">
    <source>
        <dbReference type="ARBA" id="ARBA00022741"/>
    </source>
</evidence>
<dbReference type="InterPro" id="IPR009030">
    <property type="entry name" value="Growth_fac_rcpt_cys_sf"/>
</dbReference>
<accession>A0A438D5W2</accession>
<dbReference type="GO" id="GO:0005524">
    <property type="term" value="F:ATP binding"/>
    <property type="evidence" value="ECO:0007669"/>
    <property type="project" value="UniProtKB-KW"/>
</dbReference>
<dbReference type="PANTHER" id="PTHR27005">
    <property type="entry name" value="WALL-ASSOCIATED RECEPTOR KINASE-LIKE 21"/>
    <property type="match status" value="1"/>
</dbReference>
<feature type="domain" description="EGF-like" evidence="20">
    <location>
        <begin position="303"/>
        <end position="344"/>
    </location>
</feature>
<keyword evidence="21" id="KW-0675">Receptor</keyword>
<evidence type="ECO:0000313" key="21">
    <source>
        <dbReference type="EMBL" id="RVW30816.1"/>
    </source>
</evidence>
<dbReference type="SMART" id="SM00220">
    <property type="entry name" value="S_TKc"/>
    <property type="match status" value="1"/>
</dbReference>
<dbReference type="Pfam" id="PF00069">
    <property type="entry name" value="Pkinase"/>
    <property type="match status" value="1"/>
</dbReference>
<dbReference type="SMART" id="SM00181">
    <property type="entry name" value="EGF"/>
    <property type="match status" value="2"/>
</dbReference>
<dbReference type="FunFam" id="2.10.25.10:FF:000964">
    <property type="entry name" value="Uncharacterized protein"/>
    <property type="match status" value="1"/>
</dbReference>
<keyword evidence="9 21" id="KW-0418">Kinase</keyword>
<evidence type="ECO:0000256" key="11">
    <source>
        <dbReference type="ARBA" id="ARBA00022989"/>
    </source>
</evidence>
<dbReference type="PROSITE" id="PS00010">
    <property type="entry name" value="ASX_HYDROXYL"/>
    <property type="match status" value="1"/>
</dbReference>
<dbReference type="InterPro" id="IPR000719">
    <property type="entry name" value="Prot_kinase_dom"/>
</dbReference>
<evidence type="ECO:0000256" key="6">
    <source>
        <dbReference type="ARBA" id="ARBA00022729"/>
    </source>
</evidence>